<evidence type="ECO:0000313" key="6">
    <source>
        <dbReference type="EMBL" id="MBS2546841.1"/>
    </source>
</evidence>
<keyword evidence="4" id="KW-0732">Signal</keyword>
<evidence type="ECO:0000256" key="3">
    <source>
        <dbReference type="SAM" id="Phobius"/>
    </source>
</evidence>
<accession>A0ABS5KLC6</accession>
<protein>
    <submittedName>
        <fullName evidence="6">Substrate-binding domain-containing protein</fullName>
    </submittedName>
</protein>
<keyword evidence="3" id="KW-1133">Transmembrane helix</keyword>
<feature type="compositionally biased region" description="Gly residues" evidence="2">
    <location>
        <begin position="454"/>
        <end position="528"/>
    </location>
</feature>
<proteinExistence type="inferred from homology"/>
<feature type="domain" description="PBP" evidence="5">
    <location>
        <begin position="33"/>
        <end position="370"/>
    </location>
</feature>
<keyword evidence="7" id="KW-1185">Reference proteome</keyword>
<comment type="caution">
    <text evidence="6">The sequence shown here is derived from an EMBL/GenBank/DDBJ whole genome shotgun (WGS) entry which is preliminary data.</text>
</comment>
<evidence type="ECO:0000256" key="2">
    <source>
        <dbReference type="SAM" id="MobiDB-lite"/>
    </source>
</evidence>
<feature type="signal peptide" evidence="4">
    <location>
        <begin position="1"/>
        <end position="37"/>
    </location>
</feature>
<dbReference type="SUPFAM" id="SSF53850">
    <property type="entry name" value="Periplasmic binding protein-like II"/>
    <property type="match status" value="1"/>
</dbReference>
<evidence type="ECO:0000313" key="7">
    <source>
        <dbReference type="Proteomes" id="UP000730482"/>
    </source>
</evidence>
<dbReference type="RefSeq" id="WP_212008484.1">
    <property type="nucleotide sequence ID" value="NZ_JAAFYZ010000019.1"/>
</dbReference>
<feature type="region of interest" description="Disordered" evidence="2">
    <location>
        <begin position="454"/>
        <end position="554"/>
    </location>
</feature>
<sequence length="611" mass="62240">MKTARILRPRIPVWLAAGLAVTAALAAALTPATPAHAATALSGSGSSWSGPALDQWRRDILPQGININFSANGSAAGRTDWESGLDDFTASDVPFRSTRDQGVSGSNTGAGNIENPTWRYSYVPVTAGGTTFMYNLKIGGKQVTDLRLSPDVLVDIFTNQITMWDDPRIKADYPGNLPHEPITPVVRSDGSGATAQWTRYMEHTHKAQWDAYCNAINGVSCGDYTEFFPTPPSSNMHSENGSDVVAGFIMSPQGEGAIGYDEYAYAKLNNWPVVKVLNPAGYYSIPTASNVAIALTAAKIRGVDDDTPPSDPNYLQQNLDAVYTMTDPRSYPISSYSYIIVPRDTGTLPALPRASDDHGAALSKYAAYILCGGQAEADQLGYSPIPRNLVKGGMLQVSHIPGQQSGVDPNTLSNCPNPTFNASGQLTVLADAPQPSPCDKAGTPLNCTVGTSGGGSGGSAGGSSGGSSGGKKGSTTGGHSTSGGTSGGANGGSGSNGGNTGGAGGTGGTTGGAVGGTTGGTTGGGAGGIDPVTGQTLDDSSGGDSGGSSGGATQVVADVPQHRDPKLMAGLTALELLAVVTIPPMLGNMLVRRRRLAAANAADRGESEPKL</sequence>
<feature type="transmembrane region" description="Helical" evidence="3">
    <location>
        <begin position="567"/>
        <end position="586"/>
    </location>
</feature>
<evidence type="ECO:0000259" key="5">
    <source>
        <dbReference type="Pfam" id="PF12849"/>
    </source>
</evidence>
<name>A0ABS5KLC6_9ACTN</name>
<gene>
    <name evidence="6" type="ORF">KGQ19_08160</name>
</gene>
<keyword evidence="3" id="KW-0812">Transmembrane</keyword>
<reference evidence="6 7" key="1">
    <citation type="submission" date="2020-02" db="EMBL/GenBank/DDBJ databases">
        <title>Acidophilic actinobacteria isolated from forest soil.</title>
        <authorList>
            <person name="Golinska P."/>
        </authorList>
    </citation>
    <scope>NUCLEOTIDE SEQUENCE [LARGE SCALE GENOMIC DNA]</scope>
    <source>
        <strain evidence="6 7">NL8</strain>
    </source>
</reference>
<evidence type="ECO:0000256" key="1">
    <source>
        <dbReference type="ARBA" id="ARBA00008725"/>
    </source>
</evidence>
<comment type="similarity">
    <text evidence="1">Belongs to the PstS family.</text>
</comment>
<keyword evidence="3" id="KW-0472">Membrane</keyword>
<dbReference type="Proteomes" id="UP000730482">
    <property type="component" value="Unassembled WGS sequence"/>
</dbReference>
<dbReference type="Pfam" id="PF12849">
    <property type="entry name" value="PBP_like_2"/>
    <property type="match status" value="1"/>
</dbReference>
<organism evidence="6 7">
    <name type="scientific">Catenulispora pinistramenti</name>
    <dbReference type="NCBI Taxonomy" id="2705254"/>
    <lineage>
        <taxon>Bacteria</taxon>
        <taxon>Bacillati</taxon>
        <taxon>Actinomycetota</taxon>
        <taxon>Actinomycetes</taxon>
        <taxon>Catenulisporales</taxon>
        <taxon>Catenulisporaceae</taxon>
        <taxon>Catenulispora</taxon>
    </lineage>
</organism>
<dbReference type="PANTHER" id="PTHR42996:SF1">
    <property type="entry name" value="PHOSPHATE-BINDING PROTEIN PSTS"/>
    <property type="match status" value="1"/>
</dbReference>
<dbReference type="PANTHER" id="PTHR42996">
    <property type="entry name" value="PHOSPHATE-BINDING PROTEIN PSTS"/>
    <property type="match status" value="1"/>
</dbReference>
<dbReference type="InterPro" id="IPR024370">
    <property type="entry name" value="PBP_domain"/>
</dbReference>
<dbReference type="EMBL" id="JAAFYZ010000019">
    <property type="protein sequence ID" value="MBS2546841.1"/>
    <property type="molecule type" value="Genomic_DNA"/>
</dbReference>
<feature type="chain" id="PRO_5047133359" evidence="4">
    <location>
        <begin position="38"/>
        <end position="611"/>
    </location>
</feature>
<evidence type="ECO:0000256" key="4">
    <source>
        <dbReference type="SAM" id="SignalP"/>
    </source>
</evidence>
<dbReference type="Gene3D" id="3.40.190.10">
    <property type="entry name" value="Periplasmic binding protein-like II"/>
    <property type="match status" value="2"/>
</dbReference>
<dbReference type="InterPro" id="IPR050962">
    <property type="entry name" value="Phosphate-bind_PstS"/>
</dbReference>